<name>A0ABX7P8K8_9BACT</name>
<evidence type="ECO:0000256" key="3">
    <source>
        <dbReference type="ARBA" id="ARBA00023004"/>
    </source>
</evidence>
<dbReference type="PIRSF" id="PIRSF028099">
    <property type="entry name" value="DUF1111"/>
    <property type="match status" value="1"/>
</dbReference>
<dbReference type="Gene3D" id="1.10.760.10">
    <property type="entry name" value="Cytochrome c-like domain"/>
    <property type="match status" value="1"/>
</dbReference>
<dbReference type="SUPFAM" id="SSF46626">
    <property type="entry name" value="Cytochrome c"/>
    <property type="match status" value="1"/>
</dbReference>
<dbReference type="InterPro" id="IPR010538">
    <property type="entry name" value="DHOR"/>
</dbReference>
<dbReference type="Pfam" id="PF06537">
    <property type="entry name" value="DHOR"/>
    <property type="match status" value="2"/>
</dbReference>
<gene>
    <name evidence="6" type="ORF">JY651_18420</name>
</gene>
<dbReference type="RefSeq" id="WP_206728316.1">
    <property type="nucleotide sequence ID" value="NZ_CP071090.1"/>
</dbReference>
<keyword evidence="2 4" id="KW-0479">Metal-binding</keyword>
<evidence type="ECO:0000256" key="2">
    <source>
        <dbReference type="ARBA" id="ARBA00022723"/>
    </source>
</evidence>
<reference evidence="6 7" key="1">
    <citation type="submission" date="2021-02" db="EMBL/GenBank/DDBJ databases">
        <title>De Novo genome assembly of isolated myxobacteria.</title>
        <authorList>
            <person name="Stevens D.C."/>
        </authorList>
    </citation>
    <scope>NUCLEOTIDE SEQUENCE [LARGE SCALE GENOMIC DNA]</scope>
    <source>
        <strain evidence="7">SCPEA02</strain>
    </source>
</reference>
<dbReference type="EMBL" id="CP071090">
    <property type="protein sequence ID" value="QSQ26774.1"/>
    <property type="molecule type" value="Genomic_DNA"/>
</dbReference>
<evidence type="ECO:0000256" key="4">
    <source>
        <dbReference type="PROSITE-ProRule" id="PRU00433"/>
    </source>
</evidence>
<dbReference type="InterPro" id="IPR036909">
    <property type="entry name" value="Cyt_c-like_dom_sf"/>
</dbReference>
<evidence type="ECO:0000259" key="5">
    <source>
        <dbReference type="PROSITE" id="PS51007"/>
    </source>
</evidence>
<evidence type="ECO:0000313" key="7">
    <source>
        <dbReference type="Proteomes" id="UP000662747"/>
    </source>
</evidence>
<accession>A0ABX7P8K8</accession>
<evidence type="ECO:0000256" key="1">
    <source>
        <dbReference type="ARBA" id="ARBA00022617"/>
    </source>
</evidence>
<dbReference type="PANTHER" id="PTHR30600:SF4">
    <property type="entry name" value="CYTOCHROME C DOMAIN-CONTAINING PROTEIN"/>
    <property type="match status" value="1"/>
</dbReference>
<keyword evidence="1 4" id="KW-0349">Heme</keyword>
<protein>
    <submittedName>
        <fullName evidence="6">C-type cytochrome</fullName>
    </submittedName>
</protein>
<dbReference type="PROSITE" id="PS51007">
    <property type="entry name" value="CYTC"/>
    <property type="match status" value="1"/>
</dbReference>
<dbReference type="InterPro" id="IPR051395">
    <property type="entry name" value="Cytochrome_c_Peroxidase/MauG"/>
</dbReference>
<organism evidence="6 7">
    <name type="scientific">Pyxidicoccus parkwayensis</name>
    <dbReference type="NCBI Taxonomy" id="2813578"/>
    <lineage>
        <taxon>Bacteria</taxon>
        <taxon>Pseudomonadati</taxon>
        <taxon>Myxococcota</taxon>
        <taxon>Myxococcia</taxon>
        <taxon>Myxococcales</taxon>
        <taxon>Cystobacterineae</taxon>
        <taxon>Myxococcaceae</taxon>
        <taxon>Pyxidicoccus</taxon>
    </lineage>
</organism>
<evidence type="ECO:0000313" key="6">
    <source>
        <dbReference type="EMBL" id="QSQ26774.1"/>
    </source>
</evidence>
<sequence>MRRRMYWLGLPLGVLVLTAVWADTRRRPELLELGPLDVTAEPGEELSGGGATVAEAGRNAFGRSPPNMARAKWPEFHLGKRVFDRDWSEPTHVAPQVGPLFSAVSCMTCHVKDGRGRPPETPSEEPVSIVFQLGAAGGRGPHPEYGKQLDPHRLGGGRGEGRVEVTFEEVDGEFATGESFTLLRPRYRFLDLSGGPLGPDVPFSARVAPANFGLGLLEAVPEDTLLARADPDDRDGDGISGRANHVDDVTEGRKRMGRFGWKANQPTLLQQVAHALVVDMGLTSEVFPRAPEPGAAAAAAKPEVEPYDLERLVLYNRLLAAPKRRNWTDPTVLRGKGVFRALGCAACHVDQAMETGDVPGFLELSRQRIQPYSDLLLHDMGEGLADGRPDGEASGQEWRTPPLWGLGLQHTVNGHTRLLHDGRARNAEEAVLWHGGEAASARERYTRLRCEDRQALLAFLDSL</sequence>
<feature type="domain" description="Cytochrome c" evidence="5">
    <location>
        <begin position="330"/>
        <end position="463"/>
    </location>
</feature>
<dbReference type="PANTHER" id="PTHR30600">
    <property type="entry name" value="CYTOCHROME C PEROXIDASE-RELATED"/>
    <property type="match status" value="1"/>
</dbReference>
<dbReference type="InterPro" id="IPR009056">
    <property type="entry name" value="Cyt_c-like_dom"/>
</dbReference>
<dbReference type="Proteomes" id="UP000662747">
    <property type="component" value="Chromosome"/>
</dbReference>
<proteinExistence type="predicted"/>
<keyword evidence="3 4" id="KW-0408">Iron</keyword>
<keyword evidence="7" id="KW-1185">Reference proteome</keyword>